<dbReference type="Pfam" id="PF03631">
    <property type="entry name" value="Virul_fac_BrkB"/>
    <property type="match status" value="1"/>
</dbReference>
<dbReference type="InterPro" id="IPR017039">
    <property type="entry name" value="Virul_fac_BrkB"/>
</dbReference>
<gene>
    <name evidence="8" type="ordered locus">MARTH_orf016</name>
</gene>
<proteinExistence type="predicted"/>
<organism evidence="8 9">
    <name type="scientific">Metamycoplasma arthritidis (strain 158L3-1)</name>
    <name type="common">Mycoplasma arthritidis</name>
    <dbReference type="NCBI Taxonomy" id="243272"/>
    <lineage>
        <taxon>Bacteria</taxon>
        <taxon>Bacillati</taxon>
        <taxon>Mycoplasmatota</taxon>
        <taxon>Mycoplasmoidales</taxon>
        <taxon>Metamycoplasmataceae</taxon>
        <taxon>Metamycoplasma</taxon>
    </lineage>
</organism>
<dbReference type="PANTHER" id="PTHR30213:SF0">
    <property type="entry name" value="UPF0761 MEMBRANE PROTEIN YIHY"/>
    <property type="match status" value="1"/>
</dbReference>
<keyword evidence="2" id="KW-1003">Cell membrane</keyword>
<dbReference type="AlphaFoldDB" id="B3PLT1"/>
<feature type="transmembrane region" description="Helical" evidence="7">
    <location>
        <begin position="325"/>
        <end position="352"/>
    </location>
</feature>
<dbReference type="KEGG" id="mat:MARTH_orf016"/>
<comment type="subcellular location">
    <subcellularLocation>
        <location evidence="1">Cell membrane</location>
        <topology evidence="1">Multi-pass membrane protein</topology>
    </subcellularLocation>
</comment>
<keyword evidence="5 7" id="KW-0472">Membrane</keyword>
<feature type="transmembrane region" description="Helical" evidence="7">
    <location>
        <begin position="149"/>
        <end position="169"/>
    </location>
</feature>
<sequence>MSWFNKKKKKKLQTGWQTKDDKNNGLHNSSNIASSQIIESKKSNNIFERITKWIIYAILFIAIPRHLKSSKSKGREIVNSAYKKINSNEFAFIPAGYAMYLFLSFIPIACLLLSVIGPISPEYNAILKLAILGRIIPGVEKVLPDMASIWNSAGGAITLILFALSVIWLSSKGYAKFVHSIDALYEHKSPQRAWKNRIKGVFLGVLIAFGLTILLLAFTAFMSFLAKESAFGDLSPATLSKENLTLADLKLRWEFWLVYYFSIIITLPIVTYLGFLIFFKLAPNFKIKIAHVHPGALITAIPTSVFILIFGSLTSIIPYGKFGPVAAFMYLILLMVFMSYFIYVGVIVNATFYKTFINLPIMEKSKLFKHS</sequence>
<name>B3PLT1_META1</name>
<dbReference type="HOGENOM" id="CLU_064714_0_0_14"/>
<feature type="transmembrane region" description="Helical" evidence="7">
    <location>
        <begin position="90"/>
        <end position="113"/>
    </location>
</feature>
<dbReference type="Proteomes" id="UP000008812">
    <property type="component" value="Chromosome"/>
</dbReference>
<evidence type="ECO:0000256" key="5">
    <source>
        <dbReference type="ARBA" id="ARBA00023136"/>
    </source>
</evidence>
<feature type="transmembrane region" description="Helical" evidence="7">
    <location>
        <begin position="201"/>
        <end position="226"/>
    </location>
</feature>
<evidence type="ECO:0000313" key="8">
    <source>
        <dbReference type="EMBL" id="ACF06983.1"/>
    </source>
</evidence>
<evidence type="ECO:0000256" key="1">
    <source>
        <dbReference type="ARBA" id="ARBA00004651"/>
    </source>
</evidence>
<evidence type="ECO:0000256" key="3">
    <source>
        <dbReference type="ARBA" id="ARBA00022692"/>
    </source>
</evidence>
<reference evidence="8 9" key="1">
    <citation type="journal article" date="2008" name="Infect. Immun.">
        <title>Genome of Mycoplasma arthritidis.</title>
        <authorList>
            <person name="Dybvig K."/>
            <person name="Zuhua C."/>
            <person name="Lao P."/>
            <person name="Jordan D.S."/>
            <person name="French C.T."/>
            <person name="Tu A.H."/>
            <person name="Loraine A.E."/>
        </authorList>
    </citation>
    <scope>NUCLEOTIDE SEQUENCE [LARGE SCALE GENOMIC DNA]</scope>
    <source>
        <strain evidence="8 9">158L3-1</strain>
    </source>
</reference>
<feature type="transmembrane region" description="Helical" evidence="7">
    <location>
        <begin position="294"/>
        <end position="319"/>
    </location>
</feature>
<dbReference type="STRING" id="243272.MARTH_orf016"/>
<evidence type="ECO:0000256" key="2">
    <source>
        <dbReference type="ARBA" id="ARBA00022475"/>
    </source>
</evidence>
<feature type="compositionally biased region" description="Basic residues" evidence="6">
    <location>
        <begin position="1"/>
        <end position="12"/>
    </location>
</feature>
<dbReference type="GO" id="GO:0005886">
    <property type="term" value="C:plasma membrane"/>
    <property type="evidence" value="ECO:0007669"/>
    <property type="project" value="UniProtKB-SubCell"/>
</dbReference>
<evidence type="ECO:0000256" key="4">
    <source>
        <dbReference type="ARBA" id="ARBA00022989"/>
    </source>
</evidence>
<keyword evidence="3 7" id="KW-0812">Transmembrane</keyword>
<accession>B3PLT1</accession>
<feature type="region of interest" description="Disordered" evidence="6">
    <location>
        <begin position="1"/>
        <end position="27"/>
    </location>
</feature>
<keyword evidence="9" id="KW-1185">Reference proteome</keyword>
<dbReference type="PANTHER" id="PTHR30213">
    <property type="entry name" value="INNER MEMBRANE PROTEIN YHJD"/>
    <property type="match status" value="1"/>
</dbReference>
<protein>
    <submittedName>
        <fullName evidence="8">Ribonuclease BN-like family enzyme</fullName>
    </submittedName>
</protein>
<dbReference type="EMBL" id="CP001047">
    <property type="protein sequence ID" value="ACF06983.1"/>
    <property type="molecule type" value="Genomic_DNA"/>
</dbReference>
<feature type="transmembrane region" description="Helical" evidence="7">
    <location>
        <begin position="257"/>
        <end position="282"/>
    </location>
</feature>
<evidence type="ECO:0000256" key="6">
    <source>
        <dbReference type="SAM" id="MobiDB-lite"/>
    </source>
</evidence>
<evidence type="ECO:0000313" key="9">
    <source>
        <dbReference type="Proteomes" id="UP000008812"/>
    </source>
</evidence>
<evidence type="ECO:0000256" key="7">
    <source>
        <dbReference type="SAM" id="Phobius"/>
    </source>
</evidence>
<dbReference type="RefSeq" id="WP_012497940.1">
    <property type="nucleotide sequence ID" value="NC_011025.1"/>
</dbReference>
<keyword evidence="4 7" id="KW-1133">Transmembrane helix</keyword>
<dbReference type="eggNOG" id="COG1295">
    <property type="taxonomic scope" value="Bacteria"/>
</dbReference>